<dbReference type="Gene3D" id="3.30.70.330">
    <property type="match status" value="2"/>
</dbReference>
<protein>
    <recommendedName>
        <fullName evidence="1">RRM domain-containing protein</fullName>
    </recommendedName>
</protein>
<proteinExistence type="predicted"/>
<organism evidence="2 3">
    <name type="scientific">Pristionchus fissidentatus</name>
    <dbReference type="NCBI Taxonomy" id="1538716"/>
    <lineage>
        <taxon>Eukaryota</taxon>
        <taxon>Metazoa</taxon>
        <taxon>Ecdysozoa</taxon>
        <taxon>Nematoda</taxon>
        <taxon>Chromadorea</taxon>
        <taxon>Rhabditida</taxon>
        <taxon>Rhabditina</taxon>
        <taxon>Diplogasteromorpha</taxon>
        <taxon>Diplogasteroidea</taxon>
        <taxon>Neodiplogasteridae</taxon>
        <taxon>Pristionchus</taxon>
    </lineage>
</organism>
<dbReference type="CDD" id="cd00590">
    <property type="entry name" value="RRM_SF"/>
    <property type="match status" value="2"/>
</dbReference>
<dbReference type="InterPro" id="IPR035979">
    <property type="entry name" value="RBD_domain_sf"/>
</dbReference>
<evidence type="ECO:0000313" key="3">
    <source>
        <dbReference type="Proteomes" id="UP001432322"/>
    </source>
</evidence>
<sequence>SAPTMPLKRLNWKDTWNFQVLAASKSTSSLTYPSVRCSTVSHRSTSASSTNSVSAPHRLSIKAPTKNFSPEATRGAVLAFRLPVTVTRDDVLKFMEKAGPVVELQYPVFRSIPYRLFARCKYESAERASHAMMTLTGQMFHGESILVYRAEYWMEEGESMASPDSLRLPFSIRAEKDYSPEAIRGAVLVFCIPLSITRAEVLRFLQRIGPVATLQYPVIKHPPCHLFARCRYERDEDANHAVRALTGAMLGGESVLVWRAKYWMEGNG</sequence>
<evidence type="ECO:0000313" key="2">
    <source>
        <dbReference type="EMBL" id="GMT30061.1"/>
    </source>
</evidence>
<dbReference type="InterPro" id="IPR000504">
    <property type="entry name" value="RRM_dom"/>
</dbReference>
<comment type="caution">
    <text evidence="2">The sequence shown here is derived from an EMBL/GenBank/DDBJ whole genome shotgun (WGS) entry which is preliminary data.</text>
</comment>
<keyword evidence="3" id="KW-1185">Reference proteome</keyword>
<accession>A0AAV5WCR0</accession>
<feature type="non-terminal residue" evidence="2">
    <location>
        <position position="268"/>
    </location>
</feature>
<name>A0AAV5WCR0_9BILA</name>
<dbReference type="EMBL" id="BTSY01000005">
    <property type="protein sequence ID" value="GMT30061.1"/>
    <property type="molecule type" value="Genomic_DNA"/>
</dbReference>
<dbReference type="GO" id="GO:0003723">
    <property type="term" value="F:RNA binding"/>
    <property type="evidence" value="ECO:0007669"/>
    <property type="project" value="InterPro"/>
</dbReference>
<feature type="domain" description="RRM" evidence="1">
    <location>
        <begin position="76"/>
        <end position="148"/>
    </location>
</feature>
<evidence type="ECO:0000259" key="1">
    <source>
        <dbReference type="SMART" id="SM00360"/>
    </source>
</evidence>
<feature type="non-terminal residue" evidence="2">
    <location>
        <position position="1"/>
    </location>
</feature>
<dbReference type="InterPro" id="IPR012677">
    <property type="entry name" value="Nucleotide-bd_a/b_plait_sf"/>
</dbReference>
<dbReference type="SUPFAM" id="SSF54928">
    <property type="entry name" value="RNA-binding domain, RBD"/>
    <property type="match status" value="1"/>
</dbReference>
<dbReference type="Proteomes" id="UP001432322">
    <property type="component" value="Unassembled WGS sequence"/>
</dbReference>
<dbReference type="SMART" id="SM00360">
    <property type="entry name" value="RRM"/>
    <property type="match status" value="2"/>
</dbReference>
<feature type="domain" description="RRM" evidence="1">
    <location>
        <begin position="186"/>
        <end position="258"/>
    </location>
</feature>
<dbReference type="Pfam" id="PF00076">
    <property type="entry name" value="RRM_1"/>
    <property type="match status" value="2"/>
</dbReference>
<gene>
    <name evidence="2" type="ORF">PFISCL1PPCAC_21358</name>
</gene>
<reference evidence="2" key="1">
    <citation type="submission" date="2023-10" db="EMBL/GenBank/DDBJ databases">
        <title>Genome assembly of Pristionchus species.</title>
        <authorList>
            <person name="Yoshida K."/>
            <person name="Sommer R.J."/>
        </authorList>
    </citation>
    <scope>NUCLEOTIDE SEQUENCE</scope>
    <source>
        <strain evidence="2">RS5133</strain>
    </source>
</reference>
<dbReference type="AlphaFoldDB" id="A0AAV5WCR0"/>